<keyword evidence="2" id="KW-0813">Transport</keyword>
<evidence type="ECO:0000259" key="8">
    <source>
        <dbReference type="PROSITE" id="PS51096"/>
    </source>
</evidence>
<evidence type="ECO:0000256" key="3">
    <source>
        <dbReference type="ARBA" id="ARBA00022490"/>
    </source>
</evidence>
<comment type="caution">
    <text evidence="9">The sequence shown here is derived from an EMBL/GenBank/DDBJ whole genome shotgun (WGS) entry which is preliminary data.</text>
</comment>
<dbReference type="PANTHER" id="PTHR33799:SF1">
    <property type="entry name" value="PTS SYSTEM MANNOSE-SPECIFIC EIIAB COMPONENT-RELATED"/>
    <property type="match status" value="1"/>
</dbReference>
<keyword evidence="4" id="KW-0762">Sugar transport</keyword>
<dbReference type="GO" id="GO:0016020">
    <property type="term" value="C:membrane"/>
    <property type="evidence" value="ECO:0007669"/>
    <property type="project" value="InterPro"/>
</dbReference>
<dbReference type="PROSITE" id="PS51096">
    <property type="entry name" value="PTS_EIIA_TYPE_4"/>
    <property type="match status" value="1"/>
</dbReference>
<sequence length="144" mass="15944">MLGYIIATHGHLAAGFLDAVELIAGKQKNVSVMGLDHDDSIDEFTNELKRNIELSGKNGDVIVFTDMLGASPYNSAAKCVGSIKDTHFRVMTGTNLGMLIEGFLQREIHPEWGAEEMSKFLIKKGKESVTELYHEVNRMKSTSR</sequence>
<gene>
    <name evidence="9" type="ORF">FEI15_09595</name>
</gene>
<dbReference type="SUPFAM" id="SSF53062">
    <property type="entry name" value="PTS system fructose IIA component-like"/>
    <property type="match status" value="1"/>
</dbReference>
<dbReference type="RefSeq" id="WP_138131223.1">
    <property type="nucleotide sequence ID" value="NZ_VBWO01000008.1"/>
</dbReference>
<dbReference type="CDD" id="cd00006">
    <property type="entry name" value="PTS_IIA_man"/>
    <property type="match status" value="1"/>
</dbReference>
<dbReference type="InterPro" id="IPR033887">
    <property type="entry name" value="PTS_IIA_man"/>
</dbReference>
<dbReference type="InterPro" id="IPR051471">
    <property type="entry name" value="Bacterial_PTS_sugar_comp"/>
</dbReference>
<protein>
    <submittedName>
        <fullName evidence="9">PTS mannose transporter subunit IID</fullName>
    </submittedName>
</protein>
<dbReference type="Gene3D" id="3.40.50.510">
    <property type="entry name" value="Phosphotransferase system, mannose-type IIA component"/>
    <property type="match status" value="1"/>
</dbReference>
<dbReference type="GO" id="GO:0005737">
    <property type="term" value="C:cytoplasm"/>
    <property type="evidence" value="ECO:0007669"/>
    <property type="project" value="UniProtKB-SubCell"/>
</dbReference>
<evidence type="ECO:0000256" key="7">
    <source>
        <dbReference type="ARBA" id="ARBA00022777"/>
    </source>
</evidence>
<dbReference type="AlphaFoldDB" id="A0A5R8LNY7"/>
<dbReference type="InterPro" id="IPR004701">
    <property type="entry name" value="PTS_EIIA_man-typ"/>
</dbReference>
<keyword evidence="6" id="KW-0598">Phosphotransferase system</keyword>
<keyword evidence="5" id="KW-0808">Transferase</keyword>
<reference evidence="9 10" key="1">
    <citation type="submission" date="2019-05" db="EMBL/GenBank/DDBJ databases">
        <title>Genome-based reclassification of Lactobacillus casei as Lactobacillus casei subsp. casei. subsp.nov., description of Lactobacillus casei subsp. zeae subsp. nov., and emended description of Lactobacillus casei.</title>
        <authorList>
            <person name="Huang C.-H."/>
        </authorList>
    </citation>
    <scope>NUCLEOTIDE SEQUENCE [LARGE SCALE GENOMIC DNA]</scope>
    <source>
        <strain evidence="9 10">CRBIP24.44</strain>
    </source>
</reference>
<evidence type="ECO:0000256" key="2">
    <source>
        <dbReference type="ARBA" id="ARBA00022448"/>
    </source>
</evidence>
<dbReference type="GO" id="GO:0016301">
    <property type="term" value="F:kinase activity"/>
    <property type="evidence" value="ECO:0007669"/>
    <property type="project" value="UniProtKB-KW"/>
</dbReference>
<dbReference type="PANTHER" id="PTHR33799">
    <property type="entry name" value="PTS PERMEASE-RELATED-RELATED"/>
    <property type="match status" value="1"/>
</dbReference>
<dbReference type="InterPro" id="IPR036662">
    <property type="entry name" value="PTS_EIIA_man-typ_sf"/>
</dbReference>
<dbReference type="EMBL" id="VBWO01000008">
    <property type="protein sequence ID" value="TLF38903.1"/>
    <property type="molecule type" value="Genomic_DNA"/>
</dbReference>
<name>A0A5R8LNY7_LACZE</name>
<proteinExistence type="predicted"/>
<comment type="subcellular location">
    <subcellularLocation>
        <location evidence="1">Cytoplasm</location>
    </subcellularLocation>
</comment>
<organism evidence="9 10">
    <name type="scientific">Lacticaseibacillus zeae</name>
    <name type="common">Lactobacillus zeae</name>
    <dbReference type="NCBI Taxonomy" id="57037"/>
    <lineage>
        <taxon>Bacteria</taxon>
        <taxon>Bacillati</taxon>
        <taxon>Bacillota</taxon>
        <taxon>Bacilli</taxon>
        <taxon>Lactobacillales</taxon>
        <taxon>Lactobacillaceae</taxon>
        <taxon>Lacticaseibacillus</taxon>
    </lineage>
</organism>
<evidence type="ECO:0000256" key="5">
    <source>
        <dbReference type="ARBA" id="ARBA00022679"/>
    </source>
</evidence>
<evidence type="ECO:0000313" key="9">
    <source>
        <dbReference type="EMBL" id="TLF38903.1"/>
    </source>
</evidence>
<dbReference type="Proteomes" id="UP000309885">
    <property type="component" value="Unassembled WGS sequence"/>
</dbReference>
<accession>A0A5R8LNY7</accession>
<evidence type="ECO:0000256" key="1">
    <source>
        <dbReference type="ARBA" id="ARBA00004496"/>
    </source>
</evidence>
<keyword evidence="3" id="KW-0963">Cytoplasm</keyword>
<evidence type="ECO:0000256" key="4">
    <source>
        <dbReference type="ARBA" id="ARBA00022597"/>
    </source>
</evidence>
<keyword evidence="7" id="KW-0418">Kinase</keyword>
<dbReference type="GO" id="GO:0009401">
    <property type="term" value="P:phosphoenolpyruvate-dependent sugar phosphotransferase system"/>
    <property type="evidence" value="ECO:0007669"/>
    <property type="project" value="UniProtKB-KW"/>
</dbReference>
<dbReference type="Pfam" id="PF03610">
    <property type="entry name" value="EIIA-man"/>
    <property type="match status" value="1"/>
</dbReference>
<evidence type="ECO:0000256" key="6">
    <source>
        <dbReference type="ARBA" id="ARBA00022683"/>
    </source>
</evidence>
<feature type="domain" description="PTS EIIA type-4" evidence="8">
    <location>
        <begin position="1"/>
        <end position="129"/>
    </location>
</feature>
<evidence type="ECO:0000313" key="10">
    <source>
        <dbReference type="Proteomes" id="UP000309885"/>
    </source>
</evidence>